<evidence type="ECO:0000256" key="3">
    <source>
        <dbReference type="ARBA" id="ARBA00012835"/>
    </source>
</evidence>
<dbReference type="FunFam" id="3.40.50.620:FF:000070">
    <property type="entry name" value="Bifunctional glutamate/proline--tRNA ligase"/>
    <property type="match status" value="1"/>
</dbReference>
<dbReference type="GO" id="GO:0010494">
    <property type="term" value="C:cytoplasmic stress granule"/>
    <property type="evidence" value="ECO:0007669"/>
    <property type="project" value="UniProtKB-ARBA"/>
</dbReference>
<dbReference type="InterPro" id="IPR020058">
    <property type="entry name" value="Glu/Gln-tRNA-synth_Ib_cat-dom"/>
</dbReference>
<dbReference type="NCBIfam" id="TIGR00463">
    <property type="entry name" value="gltX_arch"/>
    <property type="match status" value="1"/>
</dbReference>
<evidence type="ECO:0000313" key="18">
    <source>
        <dbReference type="Proteomes" id="UP000620124"/>
    </source>
</evidence>
<comment type="similarity">
    <text evidence="2">Belongs to the class-I aminoacyl-tRNA synthetase family. Glutamate--tRNA ligase type 2 subfamily.</text>
</comment>
<name>A0A8H6XBK6_9AGAR</name>
<dbReference type="Pfam" id="PF03950">
    <property type="entry name" value="tRNA-synt_1c_C"/>
    <property type="match status" value="1"/>
</dbReference>
<evidence type="ECO:0000259" key="16">
    <source>
        <dbReference type="Pfam" id="PF20974"/>
    </source>
</evidence>
<evidence type="ECO:0000256" key="9">
    <source>
        <dbReference type="ARBA" id="ARBA00022917"/>
    </source>
</evidence>
<keyword evidence="5" id="KW-0597">Phosphoprotein</keyword>
<dbReference type="EMBL" id="JACAZI010000021">
    <property type="protein sequence ID" value="KAF7338042.1"/>
    <property type="molecule type" value="Genomic_DNA"/>
</dbReference>
<evidence type="ECO:0000256" key="11">
    <source>
        <dbReference type="ARBA" id="ARBA00030865"/>
    </source>
</evidence>
<keyword evidence="18" id="KW-1185">Reference proteome</keyword>
<dbReference type="SUPFAM" id="SSF52374">
    <property type="entry name" value="Nucleotidylyl transferase"/>
    <property type="match status" value="1"/>
</dbReference>
<dbReference type="InterPro" id="IPR004526">
    <property type="entry name" value="Glu-tRNA-synth_arc/euk"/>
</dbReference>
<dbReference type="FunFam" id="3.90.800.10:FF:000001">
    <property type="entry name" value="Glutamine--tRNA ligase"/>
    <property type="match status" value="1"/>
</dbReference>
<evidence type="ECO:0000256" key="4">
    <source>
        <dbReference type="ARBA" id="ARBA00022490"/>
    </source>
</evidence>
<dbReference type="InterPro" id="IPR036282">
    <property type="entry name" value="Glutathione-S-Trfase_C_sf"/>
</dbReference>
<dbReference type="CDD" id="cd00807">
    <property type="entry name" value="GlnRS_core"/>
    <property type="match status" value="1"/>
</dbReference>
<dbReference type="OrthoDB" id="10250478at2759"/>
<evidence type="ECO:0000259" key="15">
    <source>
        <dbReference type="Pfam" id="PF03950"/>
    </source>
</evidence>
<dbReference type="Pfam" id="PF20974">
    <property type="entry name" value="tRNA-synt_1c_C2"/>
    <property type="match status" value="1"/>
</dbReference>
<dbReference type="HAMAP" id="MF_02076">
    <property type="entry name" value="Glu_tRNA_synth_type2"/>
    <property type="match status" value="1"/>
</dbReference>
<reference evidence="17" key="1">
    <citation type="submission" date="2020-05" db="EMBL/GenBank/DDBJ databases">
        <title>Mycena genomes resolve the evolution of fungal bioluminescence.</title>
        <authorList>
            <person name="Tsai I.J."/>
        </authorList>
    </citation>
    <scope>NUCLEOTIDE SEQUENCE</scope>
    <source>
        <strain evidence="17">CCC161011</strain>
    </source>
</reference>
<dbReference type="Pfam" id="PF00749">
    <property type="entry name" value="tRNA-synt_1c"/>
    <property type="match status" value="1"/>
</dbReference>
<organism evidence="17 18">
    <name type="scientific">Mycena venus</name>
    <dbReference type="NCBI Taxonomy" id="2733690"/>
    <lineage>
        <taxon>Eukaryota</taxon>
        <taxon>Fungi</taxon>
        <taxon>Dikarya</taxon>
        <taxon>Basidiomycota</taxon>
        <taxon>Agaricomycotina</taxon>
        <taxon>Agaricomycetes</taxon>
        <taxon>Agaricomycetidae</taxon>
        <taxon>Agaricales</taxon>
        <taxon>Marasmiineae</taxon>
        <taxon>Mycenaceae</taxon>
        <taxon>Mycena</taxon>
    </lineage>
</organism>
<evidence type="ECO:0000256" key="5">
    <source>
        <dbReference type="ARBA" id="ARBA00022553"/>
    </source>
</evidence>
<feature type="domain" description="tRNA synthetases class I (E and Q) anti-codon binding" evidence="16">
    <location>
        <begin position="608"/>
        <end position="684"/>
    </location>
</feature>
<dbReference type="InterPro" id="IPR011035">
    <property type="entry name" value="Ribosomal_bL25/Gln-tRNA_synth"/>
</dbReference>
<accession>A0A8H6XBK6</accession>
<comment type="caution">
    <text evidence="17">The sequence shown here is derived from an EMBL/GenBank/DDBJ whole genome shotgun (WGS) entry which is preliminary data.</text>
</comment>
<keyword evidence="8 13" id="KW-0067">ATP-binding</keyword>
<evidence type="ECO:0000256" key="13">
    <source>
        <dbReference type="RuleBase" id="RU363037"/>
    </source>
</evidence>
<dbReference type="InterPro" id="IPR020056">
    <property type="entry name" value="Rbsml_bL25/Gln-tRNA_synth_N"/>
</dbReference>
<dbReference type="Proteomes" id="UP000620124">
    <property type="component" value="Unassembled WGS sequence"/>
</dbReference>
<dbReference type="PROSITE" id="PS00178">
    <property type="entry name" value="AA_TRNA_LIGASE_I"/>
    <property type="match status" value="1"/>
</dbReference>
<evidence type="ECO:0000259" key="14">
    <source>
        <dbReference type="Pfam" id="PF00749"/>
    </source>
</evidence>
<dbReference type="PANTHER" id="PTHR43097">
    <property type="entry name" value="GLUTAMINE-TRNA LIGASE"/>
    <property type="match status" value="1"/>
</dbReference>
<dbReference type="InterPro" id="IPR000924">
    <property type="entry name" value="Glu/Gln-tRNA-synth"/>
</dbReference>
<dbReference type="GO" id="GO:0004818">
    <property type="term" value="F:glutamate-tRNA ligase activity"/>
    <property type="evidence" value="ECO:0007669"/>
    <property type="project" value="UniProtKB-EC"/>
</dbReference>
<dbReference type="GO" id="GO:0006424">
    <property type="term" value="P:glutamyl-tRNA aminoacylation"/>
    <property type="evidence" value="ECO:0007669"/>
    <property type="project" value="InterPro"/>
</dbReference>
<dbReference type="Gene3D" id="3.40.50.620">
    <property type="entry name" value="HUPs"/>
    <property type="match status" value="1"/>
</dbReference>
<gene>
    <name evidence="17" type="ORF">MVEN_02028200</name>
</gene>
<dbReference type="GO" id="GO:0005829">
    <property type="term" value="C:cytosol"/>
    <property type="evidence" value="ECO:0007669"/>
    <property type="project" value="TreeGrafter"/>
</dbReference>
<evidence type="ECO:0000256" key="6">
    <source>
        <dbReference type="ARBA" id="ARBA00022598"/>
    </source>
</evidence>
<dbReference type="GO" id="GO:0017102">
    <property type="term" value="C:methionyl glutamyl tRNA synthetase complex"/>
    <property type="evidence" value="ECO:0007669"/>
    <property type="project" value="UniProtKB-ARBA"/>
</dbReference>
<feature type="domain" description="Glutamyl/glutaminyl-tRNA synthetase class Ib catalytic" evidence="14">
    <location>
        <begin position="197"/>
        <end position="501"/>
    </location>
</feature>
<dbReference type="PANTHER" id="PTHR43097:SF5">
    <property type="entry name" value="GLUTAMATE--TRNA LIGASE"/>
    <property type="match status" value="1"/>
</dbReference>
<evidence type="ECO:0000256" key="10">
    <source>
        <dbReference type="ARBA" id="ARBA00023146"/>
    </source>
</evidence>
<dbReference type="EC" id="6.1.1.17" evidence="3"/>
<keyword evidence="7 13" id="KW-0547">Nucleotide-binding</keyword>
<protein>
    <recommendedName>
        <fullName evidence="3">glutamate--tRNA ligase</fullName>
        <ecNumber evidence="3">6.1.1.17</ecNumber>
    </recommendedName>
    <alternativeName>
        <fullName evidence="11">Glutamyl-tRNA synthetase</fullName>
    </alternativeName>
</protein>
<comment type="subcellular location">
    <subcellularLocation>
        <location evidence="1">Cytoplasm</location>
    </subcellularLocation>
</comment>
<feature type="domain" description="Glutamyl/glutaminyl-tRNA synthetase class Ib anti-codon binding" evidence="15">
    <location>
        <begin position="504"/>
        <end position="596"/>
    </location>
</feature>
<dbReference type="FunFam" id="2.40.240.10:FF:000004">
    <property type="entry name" value="Glutamyl-tRNA synthetase, cytoplasmic"/>
    <property type="match status" value="1"/>
</dbReference>
<keyword evidence="10 13" id="KW-0030">Aminoacyl-tRNA synthetase</keyword>
<evidence type="ECO:0000256" key="12">
    <source>
        <dbReference type="ARBA" id="ARBA00048351"/>
    </source>
</evidence>
<comment type="catalytic activity">
    <reaction evidence="12">
        <text>tRNA(Glu) + L-glutamate + ATP = L-glutamyl-tRNA(Glu) + AMP + diphosphate</text>
        <dbReference type="Rhea" id="RHEA:23540"/>
        <dbReference type="Rhea" id="RHEA-COMP:9663"/>
        <dbReference type="Rhea" id="RHEA-COMP:9680"/>
        <dbReference type="ChEBI" id="CHEBI:29985"/>
        <dbReference type="ChEBI" id="CHEBI:30616"/>
        <dbReference type="ChEBI" id="CHEBI:33019"/>
        <dbReference type="ChEBI" id="CHEBI:78442"/>
        <dbReference type="ChEBI" id="CHEBI:78520"/>
        <dbReference type="ChEBI" id="CHEBI:456215"/>
        <dbReference type="EC" id="6.1.1.17"/>
    </reaction>
</comment>
<evidence type="ECO:0000256" key="2">
    <source>
        <dbReference type="ARBA" id="ARBA00008927"/>
    </source>
</evidence>
<dbReference type="InterPro" id="IPR020059">
    <property type="entry name" value="Glu/Gln-tRNA-synth_Ib_codon-bd"/>
</dbReference>
<dbReference type="InterPro" id="IPR049437">
    <property type="entry name" value="tRNA-synt_1c_C2"/>
</dbReference>
<dbReference type="InterPro" id="IPR001412">
    <property type="entry name" value="aa-tRNA-synth_I_CS"/>
</dbReference>
<keyword evidence="9 13" id="KW-0648">Protein biosynthesis</keyword>
<dbReference type="SUPFAM" id="SSF50715">
    <property type="entry name" value="Ribosomal protein L25-like"/>
    <property type="match status" value="1"/>
</dbReference>
<dbReference type="GO" id="GO:0005524">
    <property type="term" value="F:ATP binding"/>
    <property type="evidence" value="ECO:0007669"/>
    <property type="project" value="UniProtKB-KW"/>
</dbReference>
<evidence type="ECO:0000256" key="1">
    <source>
        <dbReference type="ARBA" id="ARBA00004496"/>
    </source>
</evidence>
<keyword evidence="6 13" id="KW-0436">Ligase</keyword>
<keyword evidence="4" id="KW-0963">Cytoplasm</keyword>
<evidence type="ECO:0000256" key="7">
    <source>
        <dbReference type="ARBA" id="ARBA00022741"/>
    </source>
</evidence>
<dbReference type="InterPro" id="IPR014729">
    <property type="entry name" value="Rossmann-like_a/b/a_fold"/>
</dbReference>
<dbReference type="FunFam" id="1.10.1160.10:FF:000001">
    <property type="entry name" value="Glutamine--tRNA ligase"/>
    <property type="match status" value="1"/>
</dbReference>
<dbReference type="SUPFAM" id="SSF47616">
    <property type="entry name" value="GST C-terminal domain-like"/>
    <property type="match status" value="1"/>
</dbReference>
<evidence type="ECO:0000313" key="17">
    <source>
        <dbReference type="EMBL" id="KAF7338042.1"/>
    </source>
</evidence>
<sequence>MATLTVSSKQTPFPWAAVAVASYTEKAEIVFDETATGITLQLDGSTITDEEEIVHALAKTHGLAQDSSKSPAFFALAKSIPTVTAVPDIIAALNSLDDHLAYRTFLVGHEITAADWMVWGAMQGGTFFQSYCETAEFPVFSKTTISPIFCGGSHILNHWTASRPRRRALKPPKASKARSNKTAAGFALGLANAEDGKVVTRFPPEPSGYLHIGHAKAAMLNQYFAKMYHGKLIIRFDDTNPSKERTEFEETILEDLHLMDVHGDVVTHTSDHFQTLYDLAIKLIKSGHAYADDTEQVQMRQERMDGIASRHRDDTVEQNLKHFDEMTAGTTEGLRWCLRAKISVDNPNKAMRDPVIYRCNILPHHRTGDKWKVYPTYDFACPVVDSIEGVTHALRTNEYRDRNPQYHWMTEALQLRKVNIWDFSRLNFIYTLLSKRKLHWFVDQGLVRGWDDPRFPTVRGIRRRGLTVEALQQFMLAQGPSQAVVSLEWDSIWAMNKKIIDPVAPRHWAIVTDKMVPVTITGGPASPEIKSLPKHKKNADIGEKKTVYTSAILVEQEDAISFDDQEEITLMDWGNAIVRSKTTNAAGEITAIEMELHLDGDFRKTKKKITWLSQSTSTHPLTPVILLDYDYLITKKKLEENDNVADFVTPVTEFRTDALADANVSDLTKGEIMQFERKGYYVFDGVVNGNLEFIRIPDGRAASLASKAGPAAPAAVAQGEVAPPITKMYAAEKVYGDDVKAEEGTTTMYKVDNIYKA</sequence>
<dbReference type="InterPro" id="IPR050132">
    <property type="entry name" value="Gln/Glu-tRNA_Ligase"/>
</dbReference>
<dbReference type="Gene3D" id="2.40.240.10">
    <property type="entry name" value="Ribosomal Protein L25, Chain P"/>
    <property type="match status" value="1"/>
</dbReference>
<dbReference type="Gene3D" id="1.20.1050.130">
    <property type="match status" value="1"/>
</dbReference>
<dbReference type="AlphaFoldDB" id="A0A8H6XBK6"/>
<evidence type="ECO:0000256" key="8">
    <source>
        <dbReference type="ARBA" id="ARBA00022840"/>
    </source>
</evidence>
<dbReference type="PRINTS" id="PR00987">
    <property type="entry name" value="TRNASYNTHGLU"/>
</dbReference>
<proteinExistence type="inferred from homology"/>